<proteinExistence type="predicted"/>
<feature type="transmembrane region" description="Helical" evidence="1">
    <location>
        <begin position="183"/>
        <end position="198"/>
    </location>
</feature>
<keyword evidence="1" id="KW-0812">Transmembrane</keyword>
<keyword evidence="3" id="KW-1185">Reference proteome</keyword>
<comment type="caution">
    <text evidence="2">The sequence shown here is derived from an EMBL/GenBank/DDBJ whole genome shotgun (WGS) entry which is preliminary data.</text>
</comment>
<dbReference type="Proteomes" id="UP001597163">
    <property type="component" value="Unassembled WGS sequence"/>
</dbReference>
<sequence>MALIICYNILLAVPSCRSFAFWLQDENKPIETFTFLFFLFGGILGIYLAIKMSKYTEKLMVLFYVFFSICLILIAMEEIAWGQWFLFFDTPEYWKKMNTQGETTIHNLKGFHGHNEILRLLFGFGGILGIALGKYAMFKKIGVHIILLPWFIIIIFHSIADIFTNSENISNSIYRGLQANSELIELLISISAFLYLWLNSKMLKKYYTVNT</sequence>
<feature type="transmembrane region" description="Helical" evidence="1">
    <location>
        <begin position="62"/>
        <end position="87"/>
    </location>
</feature>
<evidence type="ECO:0000313" key="3">
    <source>
        <dbReference type="Proteomes" id="UP001597163"/>
    </source>
</evidence>
<evidence type="ECO:0000256" key="1">
    <source>
        <dbReference type="SAM" id="Phobius"/>
    </source>
</evidence>
<keyword evidence="1" id="KW-0472">Membrane</keyword>
<name>A0ABW3RB59_9FLAO</name>
<gene>
    <name evidence="2" type="ORF">ACFQ2E_07685</name>
</gene>
<feature type="transmembrane region" description="Helical" evidence="1">
    <location>
        <begin position="143"/>
        <end position="163"/>
    </location>
</feature>
<protein>
    <submittedName>
        <fullName evidence="2">Uncharacterized protein</fullName>
    </submittedName>
</protein>
<dbReference type="RefSeq" id="WP_311938504.1">
    <property type="nucleotide sequence ID" value="NZ_JAVSCK010000002.1"/>
</dbReference>
<reference evidence="3" key="1">
    <citation type="journal article" date="2019" name="Int. J. Syst. Evol. Microbiol.">
        <title>The Global Catalogue of Microorganisms (GCM) 10K type strain sequencing project: providing services to taxonomists for standard genome sequencing and annotation.</title>
        <authorList>
            <consortium name="The Broad Institute Genomics Platform"/>
            <consortium name="The Broad Institute Genome Sequencing Center for Infectious Disease"/>
            <person name="Wu L."/>
            <person name="Ma J."/>
        </authorList>
    </citation>
    <scope>NUCLEOTIDE SEQUENCE [LARGE SCALE GENOMIC DNA]</scope>
    <source>
        <strain evidence="3">CCUG 63246</strain>
    </source>
</reference>
<feature type="transmembrane region" description="Helical" evidence="1">
    <location>
        <begin position="30"/>
        <end position="50"/>
    </location>
</feature>
<organism evidence="2 3">
    <name type="scientific">Hwangdonia seohaensis</name>
    <dbReference type="NCBI Taxonomy" id="1240727"/>
    <lineage>
        <taxon>Bacteria</taxon>
        <taxon>Pseudomonadati</taxon>
        <taxon>Bacteroidota</taxon>
        <taxon>Flavobacteriia</taxon>
        <taxon>Flavobacteriales</taxon>
        <taxon>Flavobacteriaceae</taxon>
        <taxon>Hwangdonia</taxon>
    </lineage>
</organism>
<accession>A0ABW3RB59</accession>
<evidence type="ECO:0000313" key="2">
    <source>
        <dbReference type="EMBL" id="MFD1162294.1"/>
    </source>
</evidence>
<dbReference type="EMBL" id="JBHTLJ010000002">
    <property type="protein sequence ID" value="MFD1162294.1"/>
    <property type="molecule type" value="Genomic_DNA"/>
</dbReference>
<keyword evidence="1" id="KW-1133">Transmembrane helix</keyword>
<feature type="transmembrane region" description="Helical" evidence="1">
    <location>
        <begin position="117"/>
        <end position="136"/>
    </location>
</feature>